<feature type="domain" description="YjeF N-terminal" evidence="11">
    <location>
        <begin position="49"/>
        <end position="263"/>
    </location>
</feature>
<dbReference type="NCBIfam" id="TIGR00197">
    <property type="entry name" value="yjeF_nterm"/>
    <property type="match status" value="1"/>
</dbReference>
<feature type="binding site" evidence="10">
    <location>
        <position position="207"/>
    </location>
    <ligand>
        <name>K(+)</name>
        <dbReference type="ChEBI" id="CHEBI:29103"/>
    </ligand>
</feature>
<reference evidence="12" key="1">
    <citation type="submission" date="2020-10" db="EMBL/GenBank/DDBJ databases">
        <title>Unveiling of a novel bifunctional photoreceptor, Dualchrome1, isolated from a cosmopolitan green alga.</title>
        <authorList>
            <person name="Suzuki S."/>
            <person name="Kawachi M."/>
        </authorList>
    </citation>
    <scope>NUCLEOTIDE SEQUENCE</scope>
    <source>
        <strain evidence="12">NIES 2893</strain>
    </source>
</reference>
<comment type="similarity">
    <text evidence="10">Belongs to the NnrE/AIBP family.</text>
</comment>
<feature type="binding site" evidence="10">
    <location>
        <position position="204"/>
    </location>
    <ligand>
        <name>(6S)-NADPHX</name>
        <dbReference type="ChEBI" id="CHEBI:64076"/>
    </ligand>
</feature>
<protein>
    <recommendedName>
        <fullName evidence="3 10">NAD(P)H-hydrate epimerase</fullName>
        <ecNumber evidence="3 10">5.1.99.6</ecNumber>
    </recommendedName>
    <alternativeName>
        <fullName evidence="10">NAD(P)HX epimerase</fullName>
    </alternativeName>
</protein>
<dbReference type="SUPFAM" id="SSF64153">
    <property type="entry name" value="YjeF N-terminal domain-like"/>
    <property type="match status" value="1"/>
</dbReference>
<keyword evidence="13" id="KW-1185">Reference proteome</keyword>
<evidence type="ECO:0000259" key="11">
    <source>
        <dbReference type="PROSITE" id="PS51385"/>
    </source>
</evidence>
<evidence type="ECO:0000256" key="8">
    <source>
        <dbReference type="ARBA" id="ARBA00023027"/>
    </source>
</evidence>
<dbReference type="AlphaFoldDB" id="A0A830HLM5"/>
<dbReference type="OrthoDB" id="10064708at2759"/>
<comment type="cofactor">
    <cofactor evidence="10">
        <name>K(+)</name>
        <dbReference type="ChEBI" id="CHEBI:29103"/>
    </cofactor>
    <text evidence="10">Binds 1 potassium ion per subunit.</text>
</comment>
<name>A0A830HLM5_9CHLO</name>
<organism evidence="12 13">
    <name type="scientific">Pycnococcus provasolii</name>
    <dbReference type="NCBI Taxonomy" id="41880"/>
    <lineage>
        <taxon>Eukaryota</taxon>
        <taxon>Viridiplantae</taxon>
        <taxon>Chlorophyta</taxon>
        <taxon>Pseudoscourfieldiophyceae</taxon>
        <taxon>Pseudoscourfieldiales</taxon>
        <taxon>Pycnococcaceae</taxon>
        <taxon>Pycnococcus</taxon>
    </lineage>
</organism>
<evidence type="ECO:0000256" key="10">
    <source>
        <dbReference type="HAMAP-Rule" id="MF_03159"/>
    </source>
</evidence>
<comment type="caution">
    <text evidence="10">Lacks conserved residue(s) required for the propagation of feature annotation.</text>
</comment>
<dbReference type="InterPro" id="IPR032976">
    <property type="entry name" value="YJEFN_prot_NAXE-like"/>
</dbReference>
<gene>
    <name evidence="12" type="ORF">PPROV_000626700</name>
</gene>
<dbReference type="GO" id="GO:0046872">
    <property type="term" value="F:metal ion binding"/>
    <property type="evidence" value="ECO:0007669"/>
    <property type="project" value="UniProtKB-KW"/>
</dbReference>
<evidence type="ECO:0000256" key="1">
    <source>
        <dbReference type="ARBA" id="ARBA00000013"/>
    </source>
</evidence>
<feature type="binding site" evidence="10">
    <location>
        <begin position="171"/>
        <end position="177"/>
    </location>
    <ligand>
        <name>(6S)-NADPHX</name>
        <dbReference type="ChEBI" id="CHEBI:64076"/>
    </ligand>
</feature>
<evidence type="ECO:0000256" key="3">
    <source>
        <dbReference type="ARBA" id="ARBA00012228"/>
    </source>
</evidence>
<evidence type="ECO:0000313" key="12">
    <source>
        <dbReference type="EMBL" id="GHP07525.1"/>
    </source>
</evidence>
<evidence type="ECO:0000256" key="2">
    <source>
        <dbReference type="ARBA" id="ARBA00000909"/>
    </source>
</evidence>
<feature type="binding site" evidence="10">
    <location>
        <position position="167"/>
    </location>
    <ligand>
        <name>K(+)</name>
        <dbReference type="ChEBI" id="CHEBI:29103"/>
    </ligand>
</feature>
<comment type="catalytic activity">
    <reaction evidence="1 10">
        <text>(6R)-NADHX = (6S)-NADHX</text>
        <dbReference type="Rhea" id="RHEA:32215"/>
        <dbReference type="ChEBI" id="CHEBI:64074"/>
        <dbReference type="ChEBI" id="CHEBI:64075"/>
        <dbReference type="EC" id="5.1.99.6"/>
    </reaction>
</comment>
<keyword evidence="9 10" id="KW-0413">Isomerase</keyword>
<dbReference type="GO" id="GO:0052856">
    <property type="term" value="F:NAD(P)HX epimerase activity"/>
    <property type="evidence" value="ECO:0007669"/>
    <property type="project" value="UniProtKB-UniRule"/>
</dbReference>
<dbReference type="PANTHER" id="PTHR13232:SF10">
    <property type="entry name" value="NAD(P)H-HYDRATE EPIMERASE"/>
    <property type="match status" value="1"/>
</dbReference>
<comment type="function">
    <text evidence="10">Catalyzes the epimerization of the S- and R-forms of NAD(P)HX, a damaged form of NAD(P)H that is a result of enzymatic or heat-dependent hydration. This is a prerequisite for the S-specific NAD(P)H-hydrate dehydratase to allow the repair of both epimers of NAD(P)HX.</text>
</comment>
<dbReference type="EMBL" id="BNJQ01000017">
    <property type="protein sequence ID" value="GHP07525.1"/>
    <property type="molecule type" value="Genomic_DNA"/>
</dbReference>
<dbReference type="PROSITE" id="PS51385">
    <property type="entry name" value="YJEF_N"/>
    <property type="match status" value="1"/>
</dbReference>
<dbReference type="InterPro" id="IPR004443">
    <property type="entry name" value="YjeF_N_dom"/>
</dbReference>
<dbReference type="Proteomes" id="UP000660262">
    <property type="component" value="Unassembled WGS sequence"/>
</dbReference>
<evidence type="ECO:0000256" key="7">
    <source>
        <dbReference type="ARBA" id="ARBA00022958"/>
    </source>
</evidence>
<feature type="binding site" evidence="10">
    <location>
        <position position="101"/>
    </location>
    <ligand>
        <name>K(+)</name>
        <dbReference type="ChEBI" id="CHEBI:29103"/>
    </ligand>
</feature>
<evidence type="ECO:0000256" key="9">
    <source>
        <dbReference type="ARBA" id="ARBA00023235"/>
    </source>
</evidence>
<evidence type="ECO:0000313" key="13">
    <source>
        <dbReference type="Proteomes" id="UP000660262"/>
    </source>
</evidence>
<keyword evidence="7 10" id="KW-0630">Potassium</keyword>
<dbReference type="Gene3D" id="3.40.50.10260">
    <property type="entry name" value="YjeF N-terminal domain"/>
    <property type="match status" value="1"/>
</dbReference>
<comment type="caution">
    <text evidence="12">The sequence shown here is derived from an EMBL/GenBank/DDBJ whole genome shotgun (WGS) entry which is preliminary data.</text>
</comment>
<keyword evidence="8 10" id="KW-0520">NAD</keyword>
<dbReference type="GO" id="GO:0000166">
    <property type="term" value="F:nucleotide binding"/>
    <property type="evidence" value="ECO:0007669"/>
    <property type="project" value="UniProtKB-KW"/>
</dbReference>
<dbReference type="Pfam" id="PF03853">
    <property type="entry name" value="YjeF_N"/>
    <property type="match status" value="1"/>
</dbReference>
<evidence type="ECO:0000256" key="5">
    <source>
        <dbReference type="ARBA" id="ARBA00022741"/>
    </source>
</evidence>
<feature type="binding site" evidence="10">
    <location>
        <begin position="100"/>
        <end position="104"/>
    </location>
    <ligand>
        <name>(6S)-NADPHX</name>
        <dbReference type="ChEBI" id="CHEBI:64076"/>
    </ligand>
</feature>
<keyword evidence="4 10" id="KW-0479">Metal-binding</keyword>
<dbReference type="PANTHER" id="PTHR13232">
    <property type="entry name" value="NAD(P)H-HYDRATE EPIMERASE"/>
    <property type="match status" value="1"/>
</dbReference>
<sequence length="275" mass="28917">MRAKSPALKSLSRTFRPFSRRLVKAATVRAMAANAGLGLGPAYLTAEQSSALDAKLMSEEYGYTIDNLMELAGVAVAHAVVDMAPNAKETKTLILVGPGNNGGDGLVAARHLALFGYEPPTLCIPKETARPPFVGLRKLCDHFACPRTDVDSAVSAMNEGGYDVVIDALFGFSFSGAPRPPFDKLLAGVASAAKQDKCRVLSVDVPSGWPVDGDGKPSDDAVEPQALISLTAPKACAKGFRGTHYLGGRFVPPAIAEEFSLNLPTYPGVAQICKL</sequence>
<comment type="catalytic activity">
    <reaction evidence="2 10">
        <text>(6R)-NADPHX = (6S)-NADPHX</text>
        <dbReference type="Rhea" id="RHEA:32227"/>
        <dbReference type="ChEBI" id="CHEBI:64076"/>
        <dbReference type="ChEBI" id="CHEBI:64077"/>
        <dbReference type="EC" id="5.1.99.6"/>
    </reaction>
</comment>
<accession>A0A830HLM5</accession>
<dbReference type="HAMAP" id="MF_01966">
    <property type="entry name" value="NADHX_epimerase"/>
    <property type="match status" value="1"/>
</dbReference>
<dbReference type="EC" id="5.1.99.6" evidence="3 10"/>
<keyword evidence="6" id="KW-0521">NADP</keyword>
<dbReference type="GO" id="GO:0005739">
    <property type="term" value="C:mitochondrion"/>
    <property type="evidence" value="ECO:0007669"/>
    <property type="project" value="TreeGrafter"/>
</dbReference>
<keyword evidence="5 10" id="KW-0547">Nucleotide-binding</keyword>
<proteinExistence type="inferred from homology"/>
<evidence type="ECO:0000256" key="4">
    <source>
        <dbReference type="ARBA" id="ARBA00022723"/>
    </source>
</evidence>
<dbReference type="InterPro" id="IPR036652">
    <property type="entry name" value="YjeF_N_dom_sf"/>
</dbReference>
<evidence type="ECO:0000256" key="6">
    <source>
        <dbReference type="ARBA" id="ARBA00022857"/>
    </source>
</evidence>